<organism evidence="13 14">
    <name type="scientific">Deinococcus irradiatisoli</name>
    <dbReference type="NCBI Taxonomy" id="2202254"/>
    <lineage>
        <taxon>Bacteria</taxon>
        <taxon>Thermotogati</taxon>
        <taxon>Deinococcota</taxon>
        <taxon>Deinococci</taxon>
        <taxon>Deinococcales</taxon>
        <taxon>Deinococcaceae</taxon>
        <taxon>Deinococcus</taxon>
    </lineage>
</organism>
<dbReference type="InterPro" id="IPR050156">
    <property type="entry name" value="TC-AMP_synthase_SUA5"/>
</dbReference>
<dbReference type="EMBL" id="CP029494">
    <property type="protein sequence ID" value="AWN22976.1"/>
    <property type="molecule type" value="Genomic_DNA"/>
</dbReference>
<dbReference type="AlphaFoldDB" id="A0A2Z3JG72"/>
<dbReference type="OrthoDB" id="9814580at2"/>
<dbReference type="PANTHER" id="PTHR17490:SF16">
    <property type="entry name" value="THREONYLCARBAMOYL-AMP SYNTHASE"/>
    <property type="match status" value="1"/>
</dbReference>
<evidence type="ECO:0000256" key="10">
    <source>
        <dbReference type="ARBA" id="ARBA00029774"/>
    </source>
</evidence>
<dbReference type="PANTHER" id="PTHR17490">
    <property type="entry name" value="SUA5"/>
    <property type="match status" value="1"/>
</dbReference>
<dbReference type="GO" id="GO:0005737">
    <property type="term" value="C:cytoplasm"/>
    <property type="evidence" value="ECO:0007669"/>
    <property type="project" value="UniProtKB-SubCell"/>
</dbReference>
<keyword evidence="6" id="KW-0819">tRNA processing</keyword>
<dbReference type="EC" id="2.7.7.87" evidence="3"/>
<sequence length="201" mass="20797">MDTQQAQPWAQALAALTRGEVIGFPTETVWGLGADAASPAAVASLSVLKGRPEGKALQVSCGDVEQARGLVLPGQPGFEALATLLPGPLTLVARAAKSCPAWLVFEGRVGVRVPRHALMQELLRRWGGPLATTSFNPAGEPSARSLDEARRYGLVDVLLPGDTEPLGLPSTVVDCESGQILRPGAVPEAVIAQVLAGAAPQ</sequence>
<keyword evidence="9" id="KW-0067">ATP-binding</keyword>
<comment type="similarity">
    <text evidence="2">Belongs to the SUA5 family.</text>
</comment>
<evidence type="ECO:0000256" key="5">
    <source>
        <dbReference type="ARBA" id="ARBA00022679"/>
    </source>
</evidence>
<dbReference type="Pfam" id="PF01300">
    <property type="entry name" value="Sua5_yciO_yrdC"/>
    <property type="match status" value="1"/>
</dbReference>
<evidence type="ECO:0000256" key="4">
    <source>
        <dbReference type="ARBA" id="ARBA00022490"/>
    </source>
</evidence>
<dbReference type="GO" id="GO:0005524">
    <property type="term" value="F:ATP binding"/>
    <property type="evidence" value="ECO:0007669"/>
    <property type="project" value="UniProtKB-KW"/>
</dbReference>
<dbReference type="GO" id="GO:0006450">
    <property type="term" value="P:regulation of translational fidelity"/>
    <property type="evidence" value="ECO:0007669"/>
    <property type="project" value="TreeGrafter"/>
</dbReference>
<evidence type="ECO:0000256" key="2">
    <source>
        <dbReference type="ARBA" id="ARBA00007663"/>
    </source>
</evidence>
<dbReference type="Gene3D" id="3.90.870.10">
    <property type="entry name" value="DHBP synthase"/>
    <property type="match status" value="1"/>
</dbReference>
<accession>A0A2Z3JG72</accession>
<dbReference type="GO" id="GO:0003725">
    <property type="term" value="F:double-stranded RNA binding"/>
    <property type="evidence" value="ECO:0007669"/>
    <property type="project" value="InterPro"/>
</dbReference>
<comment type="catalytic activity">
    <reaction evidence="11">
        <text>L-threonine + hydrogencarbonate + ATP = L-threonylcarbamoyladenylate + diphosphate + H2O</text>
        <dbReference type="Rhea" id="RHEA:36407"/>
        <dbReference type="ChEBI" id="CHEBI:15377"/>
        <dbReference type="ChEBI" id="CHEBI:17544"/>
        <dbReference type="ChEBI" id="CHEBI:30616"/>
        <dbReference type="ChEBI" id="CHEBI:33019"/>
        <dbReference type="ChEBI" id="CHEBI:57926"/>
        <dbReference type="ChEBI" id="CHEBI:73682"/>
        <dbReference type="EC" id="2.7.7.87"/>
    </reaction>
</comment>
<evidence type="ECO:0000259" key="12">
    <source>
        <dbReference type="PROSITE" id="PS51163"/>
    </source>
</evidence>
<evidence type="ECO:0000256" key="6">
    <source>
        <dbReference type="ARBA" id="ARBA00022694"/>
    </source>
</evidence>
<dbReference type="KEGG" id="dez:DKM44_06825"/>
<dbReference type="SUPFAM" id="SSF55821">
    <property type="entry name" value="YrdC/RibB"/>
    <property type="match status" value="1"/>
</dbReference>
<dbReference type="PROSITE" id="PS51163">
    <property type="entry name" value="YRDC"/>
    <property type="match status" value="1"/>
</dbReference>
<dbReference type="GO" id="GO:0000049">
    <property type="term" value="F:tRNA binding"/>
    <property type="evidence" value="ECO:0007669"/>
    <property type="project" value="TreeGrafter"/>
</dbReference>
<evidence type="ECO:0000256" key="8">
    <source>
        <dbReference type="ARBA" id="ARBA00022741"/>
    </source>
</evidence>
<dbReference type="InterPro" id="IPR017945">
    <property type="entry name" value="DHBP_synth_RibB-like_a/b_dom"/>
</dbReference>
<evidence type="ECO:0000313" key="14">
    <source>
        <dbReference type="Proteomes" id="UP000245368"/>
    </source>
</evidence>
<keyword evidence="14" id="KW-1185">Reference proteome</keyword>
<dbReference type="NCBIfam" id="TIGR00057">
    <property type="entry name" value="L-threonylcarbamoyladenylate synthase"/>
    <property type="match status" value="1"/>
</dbReference>
<gene>
    <name evidence="13" type="ORF">DKM44_06825</name>
</gene>
<dbReference type="GO" id="GO:0008033">
    <property type="term" value="P:tRNA processing"/>
    <property type="evidence" value="ECO:0007669"/>
    <property type="project" value="UniProtKB-KW"/>
</dbReference>
<evidence type="ECO:0000256" key="11">
    <source>
        <dbReference type="ARBA" id="ARBA00048366"/>
    </source>
</evidence>
<keyword evidence="5" id="KW-0808">Transferase</keyword>
<name>A0A2Z3JG72_9DEIO</name>
<protein>
    <recommendedName>
        <fullName evidence="10">L-threonylcarbamoyladenylate synthase</fullName>
        <ecNumber evidence="3">2.7.7.87</ecNumber>
    </recommendedName>
    <alternativeName>
        <fullName evidence="10">L-threonylcarbamoyladenylate synthase</fullName>
    </alternativeName>
</protein>
<evidence type="ECO:0000313" key="13">
    <source>
        <dbReference type="EMBL" id="AWN22976.1"/>
    </source>
</evidence>
<comment type="subcellular location">
    <subcellularLocation>
        <location evidence="1">Cytoplasm</location>
    </subcellularLocation>
</comment>
<evidence type="ECO:0000256" key="1">
    <source>
        <dbReference type="ARBA" id="ARBA00004496"/>
    </source>
</evidence>
<dbReference type="Proteomes" id="UP000245368">
    <property type="component" value="Chromosome"/>
</dbReference>
<dbReference type="InterPro" id="IPR006070">
    <property type="entry name" value="Sua5-like_dom"/>
</dbReference>
<keyword evidence="8" id="KW-0547">Nucleotide-binding</keyword>
<evidence type="ECO:0000256" key="3">
    <source>
        <dbReference type="ARBA" id="ARBA00012584"/>
    </source>
</evidence>
<evidence type="ECO:0000256" key="9">
    <source>
        <dbReference type="ARBA" id="ARBA00022840"/>
    </source>
</evidence>
<feature type="domain" description="YrdC-like" evidence="12">
    <location>
        <begin position="6"/>
        <end position="186"/>
    </location>
</feature>
<dbReference type="GO" id="GO:0061710">
    <property type="term" value="F:L-threonylcarbamoyladenylate synthase"/>
    <property type="evidence" value="ECO:0007669"/>
    <property type="project" value="UniProtKB-EC"/>
</dbReference>
<evidence type="ECO:0000256" key="7">
    <source>
        <dbReference type="ARBA" id="ARBA00022695"/>
    </source>
</evidence>
<keyword evidence="7" id="KW-0548">Nucleotidyltransferase</keyword>
<reference evidence="13 14" key="1">
    <citation type="submission" date="2018-05" db="EMBL/GenBank/DDBJ databases">
        <title>Complete Genome Sequence of Deinococcus sp. strain 17bor-2.</title>
        <authorList>
            <person name="Srinivasan S."/>
        </authorList>
    </citation>
    <scope>NUCLEOTIDE SEQUENCE [LARGE SCALE GENOMIC DNA]</scope>
    <source>
        <strain evidence="13 14">17bor-2</strain>
    </source>
</reference>
<dbReference type="RefSeq" id="WP_109826393.1">
    <property type="nucleotide sequence ID" value="NZ_CP029494.1"/>
</dbReference>
<proteinExistence type="inferred from homology"/>
<keyword evidence="4" id="KW-0963">Cytoplasm</keyword>